<evidence type="ECO:0008006" key="3">
    <source>
        <dbReference type="Google" id="ProtNLM"/>
    </source>
</evidence>
<evidence type="ECO:0000313" key="1">
    <source>
        <dbReference type="EMBL" id="GAL58044.1"/>
    </source>
</evidence>
<dbReference type="STRING" id="1115515.EV102420_09_00760"/>
<evidence type="ECO:0000313" key="2">
    <source>
        <dbReference type="Proteomes" id="UP000029462"/>
    </source>
</evidence>
<dbReference type="Proteomes" id="UP000029462">
    <property type="component" value="Unassembled WGS sequence"/>
</dbReference>
<protein>
    <recommendedName>
        <fullName evidence="3">Nitroreductase</fullName>
    </recommendedName>
</protein>
<organism evidence="1 2">
    <name type="scientific">Pseudescherichia vulneris NBRC 102420</name>
    <dbReference type="NCBI Taxonomy" id="1115515"/>
    <lineage>
        <taxon>Bacteria</taxon>
        <taxon>Pseudomonadati</taxon>
        <taxon>Pseudomonadota</taxon>
        <taxon>Gammaproteobacteria</taxon>
        <taxon>Enterobacterales</taxon>
        <taxon>Enterobacteriaceae</taxon>
        <taxon>Pseudescherichia</taxon>
    </lineage>
</organism>
<sequence>MEKNFTPEQIEVLNRVVFEHIETMKEKVAEIITETEKSAHQQLMDIGFDMTDFYPANKDFLMMTLVQALIDRVHGGNMALAQKMIALEARRLNVSVHVESENRDK</sequence>
<proteinExistence type="predicted"/>
<dbReference type="OrthoDB" id="6630707at2"/>
<accession>A0A090V479</accession>
<keyword evidence="2" id="KW-1185">Reference proteome</keyword>
<dbReference type="RefSeq" id="WP_042390868.1">
    <property type="nucleotide sequence ID" value="NZ_BBMZ01000009.1"/>
</dbReference>
<comment type="caution">
    <text evidence="1">The sequence shown here is derived from an EMBL/GenBank/DDBJ whole genome shotgun (WGS) entry which is preliminary data.</text>
</comment>
<dbReference type="AlphaFoldDB" id="A0A090V479"/>
<reference evidence="1 2" key="1">
    <citation type="submission" date="2014-09" db="EMBL/GenBank/DDBJ databases">
        <title>Whole genome shotgun sequence of Escherichia vulneris NBRC 102420.</title>
        <authorList>
            <person name="Yoshida Y."/>
            <person name="Hosoyama A."/>
            <person name="Tsuchikane K."/>
            <person name="Ohji S."/>
            <person name="Ichikawa N."/>
            <person name="Kimura A."/>
            <person name="Yamazoe A."/>
            <person name="Ezaki T."/>
            <person name="Fujita N."/>
        </authorList>
    </citation>
    <scope>NUCLEOTIDE SEQUENCE [LARGE SCALE GENOMIC DNA]</scope>
    <source>
        <strain evidence="1 2">NBRC 102420</strain>
    </source>
</reference>
<gene>
    <name evidence="1" type="ORF">EV102420_09_00760</name>
</gene>
<dbReference type="EMBL" id="BBMZ01000009">
    <property type="protein sequence ID" value="GAL58044.1"/>
    <property type="molecule type" value="Genomic_DNA"/>
</dbReference>
<name>A0A090V479_PSEVU</name>